<feature type="compositionally biased region" description="Low complexity" evidence="1">
    <location>
        <begin position="114"/>
        <end position="123"/>
    </location>
</feature>
<dbReference type="EMBL" id="KV924892">
    <property type="protein sequence ID" value="PIO39603.1"/>
    <property type="molecule type" value="Genomic_DNA"/>
</dbReference>
<sequence>MYFYRLPKEKPATAPTPVPRITNKDSEKPANEAPLAVISPELDNKSIPSNSGNRNVKISIETLSEQPQTTEIHKTERSSSPSITSNSGNRNVKISIETLSEQPQTTVTHKTERSSSPSITSNSGNRNVKIKIETLSEQPQTTETPKAERSSPPRPSPRSRESTMTTTESRHRVSETLEDTMLESSPSRYGSFCYPYSFRGL</sequence>
<gene>
    <name evidence="2" type="ORF">AB205_0083040</name>
</gene>
<feature type="region of interest" description="Disordered" evidence="1">
    <location>
        <begin position="1"/>
        <end position="189"/>
    </location>
</feature>
<name>A0A2G9SJ95_AQUCT</name>
<feature type="compositionally biased region" description="Polar residues" evidence="1">
    <location>
        <begin position="46"/>
        <end position="70"/>
    </location>
</feature>
<protein>
    <submittedName>
        <fullName evidence="2">Uncharacterized protein</fullName>
    </submittedName>
</protein>
<accession>A0A2G9SJ95</accession>
<evidence type="ECO:0000313" key="3">
    <source>
        <dbReference type="Proteomes" id="UP000228934"/>
    </source>
</evidence>
<feature type="compositionally biased region" description="Polar residues" evidence="1">
    <location>
        <begin position="88"/>
        <end position="108"/>
    </location>
</feature>
<organism evidence="2 3">
    <name type="scientific">Aquarana catesbeiana</name>
    <name type="common">American bullfrog</name>
    <name type="synonym">Rana catesbeiana</name>
    <dbReference type="NCBI Taxonomy" id="8400"/>
    <lineage>
        <taxon>Eukaryota</taxon>
        <taxon>Metazoa</taxon>
        <taxon>Chordata</taxon>
        <taxon>Craniata</taxon>
        <taxon>Vertebrata</taxon>
        <taxon>Euteleostomi</taxon>
        <taxon>Amphibia</taxon>
        <taxon>Batrachia</taxon>
        <taxon>Anura</taxon>
        <taxon>Neobatrachia</taxon>
        <taxon>Ranoidea</taxon>
        <taxon>Ranidae</taxon>
        <taxon>Aquarana</taxon>
    </lineage>
</organism>
<dbReference type="AlphaFoldDB" id="A0A2G9SJ95"/>
<dbReference type="Proteomes" id="UP000228934">
    <property type="component" value="Unassembled WGS sequence"/>
</dbReference>
<feature type="compositionally biased region" description="Basic and acidic residues" evidence="1">
    <location>
        <begin position="1"/>
        <end position="11"/>
    </location>
</feature>
<keyword evidence="3" id="KW-1185">Reference proteome</keyword>
<feature type="compositionally biased region" description="Polar residues" evidence="1">
    <location>
        <begin position="135"/>
        <end position="144"/>
    </location>
</feature>
<feature type="non-terminal residue" evidence="2">
    <location>
        <position position="201"/>
    </location>
</feature>
<evidence type="ECO:0000256" key="1">
    <source>
        <dbReference type="SAM" id="MobiDB-lite"/>
    </source>
</evidence>
<feature type="compositionally biased region" description="Low complexity" evidence="1">
    <location>
        <begin position="78"/>
        <end position="87"/>
    </location>
</feature>
<reference evidence="3" key="1">
    <citation type="journal article" date="2017" name="Nat. Commun.">
        <title>The North American bullfrog draft genome provides insight into hormonal regulation of long noncoding RNA.</title>
        <authorList>
            <person name="Hammond S.A."/>
            <person name="Warren R.L."/>
            <person name="Vandervalk B.P."/>
            <person name="Kucuk E."/>
            <person name="Khan H."/>
            <person name="Gibb E.A."/>
            <person name="Pandoh P."/>
            <person name="Kirk H."/>
            <person name="Zhao Y."/>
            <person name="Jones M."/>
            <person name="Mungall A.J."/>
            <person name="Coope R."/>
            <person name="Pleasance S."/>
            <person name="Moore R.A."/>
            <person name="Holt R.A."/>
            <person name="Round J.M."/>
            <person name="Ohora S."/>
            <person name="Walle B.V."/>
            <person name="Veldhoen N."/>
            <person name="Helbing C.C."/>
            <person name="Birol I."/>
        </authorList>
    </citation>
    <scope>NUCLEOTIDE SEQUENCE [LARGE SCALE GENOMIC DNA]</scope>
</reference>
<evidence type="ECO:0000313" key="2">
    <source>
        <dbReference type="EMBL" id="PIO39603.1"/>
    </source>
</evidence>
<proteinExistence type="predicted"/>